<dbReference type="RefSeq" id="YP_009002587.1">
    <property type="nucleotide sequence ID" value="NC_023486.1"/>
</dbReference>
<evidence type="ECO:0000256" key="1">
    <source>
        <dbReference type="SAM" id="Coils"/>
    </source>
</evidence>
<sequence>MTEFSRREAQSLILALSSGDAYTDPKLREIIKWYTTQQRINDALPNIFRNNTFSQNANDRLREIMSNIPLIPIHYFMNGREYESLKTQIPDNRDVDCSTILIKLTLSYRDIMSEVIEANDDSGEFIIRFGRKSNAITDIGKYSMKLKINNTIQSEEDINTAISLTLTKDNEKLCHVDGVVSVLDMIQWTCLVEASSTDRLGPWIPSGHDLRDLQSVTTTTLIKVHNRLTIANNNLSKDEYKKCSFIDSTHSNIMSYTDRYLDGARVLLSSVFDENPFDIGLMMPDYITLNTTEDASRFTTLLDSHLDKLRYELEYAMTVSQMDYYNALFIEELEALAEDAENESAYLAAMTINNTSTLAKLLESVAQYVPFEFEVRGIKAICQSGLSPITCVSDNNLSLQFSSMNDGDQRNSYISDTHPSVQPNFVNNYLTTCNFNDIGNNTLQTFHQIFMNEDLIVFADITSTRVIHNENLSGNVWAETQNLYMPRFIHNGPTDSFYRRIISQATGTQMRFINIIIGGKIVPKVRKWEYGQTLNRIIICSRNSTSLPIDVTLSLTGDFGLYGRTVSFARSTGDILTGDFDTVNHGRLPSIFVQVNQTLTVTSEEGGHMHFYLDTDVLPQSHHINTAIKRTFTNTTPFTENFPDYSAAVNGTFSIGFEANTTNIRMSMTHDDVDAMSCVNTTPRVTSVLGVNLISDVLSPPTDRQNYIAMLRSVIAIDFTLGWRVEIPPGELGLRTMASEFLTNLEQITLSLQSDLQELQYQFENLEARLTNLELQFEALIDAMTPSVWDQILGMIVGIIEGLLPMAAGAVVGLMFQALSRNSGQMLRILRNALGGSKTAIPLTNTMKGSSMGQHSLAAAMTMVDGVLRGRNTTRERLVGSGDHTYRTRPILQNIDGASKYDSLMHVFTNDNRVGSASNGSIRLDLLPELNVHNHNSKPLPVLETYYRPLATLPSPLGNLAHKLTNVNRLRTKFSSNQVSVSCRKPSHAFSVLNNYEVVSATQYKQQVTYIGIGELNPSGRSTGDLGAGIGGITIDYNINMKMNHKGVPTYVKELAPWTSSQYTSEQVSNLYKTLFGKQHPVGMDTSAQWRAISNGIYTKVHTSDLVDKFVVPNKYAGQSIREMAYNPPDFKYNLLNRNCQTFVTDLRNYLANGTLSNRWDTRAHDRLMRGQTIAITNDISSSDTFLAMLT</sequence>
<feature type="coiled-coil region" evidence="1">
    <location>
        <begin position="749"/>
        <end position="783"/>
    </location>
</feature>
<protein>
    <submittedName>
        <fullName evidence="2">VP2</fullName>
    </submittedName>
</protein>
<dbReference type="GeneID" id="18388311"/>
<reference evidence="2 3" key="1">
    <citation type="submission" date="2013-01" db="EMBL/GenBank/DDBJ databases">
        <title>Genome sequence of type 2 cypovirus, Inachis io cypovirus 2.</title>
        <authorList>
            <person name="Rao S."/>
            <person name="Carner G.G."/>
            <person name="Sutton G."/>
            <person name="Mertens P.P.C."/>
        </authorList>
    </citation>
    <scope>NUCLEOTIDE SEQUENCE [LARGE SCALE GENOMIC DNA]</scope>
</reference>
<evidence type="ECO:0000313" key="3">
    <source>
        <dbReference type="Proteomes" id="UP000095968"/>
    </source>
</evidence>
<proteinExistence type="predicted"/>
<accession>W6EW49</accession>
<dbReference type="Proteomes" id="UP000095968">
    <property type="component" value="Genome"/>
</dbReference>
<keyword evidence="1" id="KW-0175">Coiled coil</keyword>
<keyword evidence="3" id="KW-1185">Reference proteome</keyword>
<dbReference type="OrthoDB" id="29510at10239"/>
<dbReference type="KEGG" id="vg:18388311"/>
<evidence type="ECO:0000313" key="2">
    <source>
        <dbReference type="EMBL" id="AHJ14792.1"/>
    </source>
</evidence>
<organism evidence="2 3">
    <name type="scientific">Inachis io cypovirus 2</name>
    <dbReference type="NCBI Taxonomy" id="1382295"/>
    <lineage>
        <taxon>Viruses</taxon>
        <taxon>Riboviria</taxon>
        <taxon>Orthornavirae</taxon>
        <taxon>Duplornaviricota</taxon>
        <taxon>Resentoviricetes</taxon>
        <taxon>Reovirales</taxon>
        <taxon>Spinareoviridae</taxon>
        <taxon>Cypovirus</taxon>
        <taxon>Cypovirus inachidis</taxon>
        <taxon>Cypovirus 2</taxon>
    </lineage>
</organism>
<dbReference type="EMBL" id="KC588367">
    <property type="protein sequence ID" value="AHJ14792.1"/>
    <property type="molecule type" value="Genomic_RNA"/>
</dbReference>
<name>W6EW49_9REOV</name>